<keyword evidence="6" id="KW-1185">Reference proteome</keyword>
<gene>
    <name evidence="5" type="ORF">EDC28_102298</name>
</gene>
<protein>
    <submittedName>
        <fullName evidence="5">AraC family transcriptional regulator</fullName>
    </submittedName>
</protein>
<keyword evidence="2" id="KW-0238">DNA-binding</keyword>
<dbReference type="SMART" id="SM00342">
    <property type="entry name" value="HTH_ARAC"/>
    <property type="match status" value="1"/>
</dbReference>
<reference evidence="5 6" key="1">
    <citation type="submission" date="2018-11" db="EMBL/GenBank/DDBJ databases">
        <title>Genomic Encyclopedia of Type Strains, Phase IV (KMG-IV): sequencing the most valuable type-strain genomes for metagenomic binning, comparative biology and taxonomic classification.</title>
        <authorList>
            <person name="Goeker M."/>
        </authorList>
    </citation>
    <scope>NUCLEOTIDE SEQUENCE [LARGE SCALE GENOMIC DNA]</scope>
    <source>
        <strain evidence="5 6">DSM 21945</strain>
    </source>
</reference>
<dbReference type="Pfam" id="PF06719">
    <property type="entry name" value="AraC_N"/>
    <property type="match status" value="1"/>
</dbReference>
<dbReference type="InterPro" id="IPR018060">
    <property type="entry name" value="HTH_AraC"/>
</dbReference>
<evidence type="ECO:0000256" key="1">
    <source>
        <dbReference type="ARBA" id="ARBA00023015"/>
    </source>
</evidence>
<dbReference type="PROSITE" id="PS00041">
    <property type="entry name" value="HTH_ARAC_FAMILY_1"/>
    <property type="match status" value="1"/>
</dbReference>
<name>A0A3N1PN33_9GAMM</name>
<keyword evidence="1" id="KW-0805">Transcription regulation</keyword>
<dbReference type="Pfam" id="PF12833">
    <property type="entry name" value="HTH_18"/>
    <property type="match status" value="1"/>
</dbReference>
<dbReference type="InterPro" id="IPR009057">
    <property type="entry name" value="Homeodomain-like_sf"/>
</dbReference>
<dbReference type="PROSITE" id="PS01124">
    <property type="entry name" value="HTH_ARAC_FAMILY_2"/>
    <property type="match status" value="1"/>
</dbReference>
<dbReference type="RefSeq" id="WP_050658724.1">
    <property type="nucleotide sequence ID" value="NZ_JBLXAC010000005.1"/>
</dbReference>
<dbReference type="STRING" id="584787.GCA_001247655_03243"/>
<proteinExistence type="predicted"/>
<dbReference type="InterPro" id="IPR009594">
    <property type="entry name" value="Tscrpt_reg_HTH_AraC_N"/>
</dbReference>
<comment type="caution">
    <text evidence="5">The sequence shown here is derived from an EMBL/GenBank/DDBJ whole genome shotgun (WGS) entry which is preliminary data.</text>
</comment>
<evidence type="ECO:0000256" key="3">
    <source>
        <dbReference type="ARBA" id="ARBA00023163"/>
    </source>
</evidence>
<dbReference type="Proteomes" id="UP000268033">
    <property type="component" value="Unassembled WGS sequence"/>
</dbReference>
<dbReference type="PANTHER" id="PTHR43436:SF2">
    <property type="entry name" value="ARAC_XYLS FAMILY TRANSCRIPTIONAL REGULATOR"/>
    <property type="match status" value="1"/>
</dbReference>
<dbReference type="PANTHER" id="PTHR43436">
    <property type="entry name" value="ARAC-FAMILY TRANSCRIPTIONAL REGULATOR"/>
    <property type="match status" value="1"/>
</dbReference>
<feature type="domain" description="HTH araC/xylS-type" evidence="4">
    <location>
        <begin position="188"/>
        <end position="286"/>
    </location>
</feature>
<dbReference type="Gene3D" id="1.10.10.60">
    <property type="entry name" value="Homeodomain-like"/>
    <property type="match status" value="2"/>
</dbReference>
<sequence length="287" mass="31640">MAASLIPLITPLLQSDRSSKTVLEDVTIMQCRRAIPRSPLIYSPPCLVIIAQGRKIGYLGDQEFHYNPGQYLVKTLPLPFECETFASSETPLLGLSVRITPALLAELVNETGPMAVTEGDPSPLASVPMTPAMLAAAERLLQCLHSPQDARVLGQSRVRELVYEALKGAQGPALRALVQGQGHYARIAQVLAQMCDNLDEEMSVEQLARLANMSQSSFHQHFKDVAQCSPLQYLKKLRLLKAQMLLTQDLLNVGQTASAVGYKSVNQFSRDYKRYFGTNPNTERRSA</sequence>
<dbReference type="EMBL" id="RJUL01000002">
    <property type="protein sequence ID" value="ROQ29923.1"/>
    <property type="molecule type" value="Genomic_DNA"/>
</dbReference>
<dbReference type="OrthoDB" id="34150at2"/>
<dbReference type="InterPro" id="IPR018062">
    <property type="entry name" value="HTH_AraC-typ_CS"/>
</dbReference>
<dbReference type="GO" id="GO:0043565">
    <property type="term" value="F:sequence-specific DNA binding"/>
    <property type="evidence" value="ECO:0007669"/>
    <property type="project" value="InterPro"/>
</dbReference>
<dbReference type="GO" id="GO:0003700">
    <property type="term" value="F:DNA-binding transcription factor activity"/>
    <property type="evidence" value="ECO:0007669"/>
    <property type="project" value="InterPro"/>
</dbReference>
<dbReference type="SUPFAM" id="SSF46689">
    <property type="entry name" value="Homeodomain-like"/>
    <property type="match status" value="2"/>
</dbReference>
<evidence type="ECO:0000256" key="2">
    <source>
        <dbReference type="ARBA" id="ARBA00023125"/>
    </source>
</evidence>
<dbReference type="AlphaFoldDB" id="A0A3N1PN33"/>
<evidence type="ECO:0000259" key="4">
    <source>
        <dbReference type="PROSITE" id="PS01124"/>
    </source>
</evidence>
<evidence type="ECO:0000313" key="5">
    <source>
        <dbReference type="EMBL" id="ROQ29923.1"/>
    </source>
</evidence>
<evidence type="ECO:0000313" key="6">
    <source>
        <dbReference type="Proteomes" id="UP000268033"/>
    </source>
</evidence>
<keyword evidence="3" id="KW-0804">Transcription</keyword>
<organism evidence="5 6">
    <name type="scientific">Gallaecimonas pentaromativorans</name>
    <dbReference type="NCBI Taxonomy" id="584787"/>
    <lineage>
        <taxon>Bacteria</taxon>
        <taxon>Pseudomonadati</taxon>
        <taxon>Pseudomonadota</taxon>
        <taxon>Gammaproteobacteria</taxon>
        <taxon>Enterobacterales</taxon>
        <taxon>Gallaecimonadaceae</taxon>
        <taxon>Gallaecimonas</taxon>
    </lineage>
</organism>
<accession>A0A3N1PN33</accession>